<proteinExistence type="predicted"/>
<dbReference type="Proteomes" id="UP000070700">
    <property type="component" value="Unassembled WGS sequence"/>
</dbReference>
<name>A0A132BCT3_MOLSC</name>
<evidence type="ECO:0000313" key="3">
    <source>
        <dbReference type="Proteomes" id="UP000070700"/>
    </source>
</evidence>
<sequence length="120" mass="13126">MKSHKASGRGISEPRIQIHRAPLIRQASSSPNIKRHLHLTASCSPSTTTMSSMLQSFRNLSPRTRIGVGIAFLAWGTIGLYISDNAEKRLGFEATEKDREALGVVVPRITVVEREGKGDS</sequence>
<protein>
    <submittedName>
        <fullName evidence="2">Uncharacterized protein</fullName>
    </submittedName>
</protein>
<organism evidence="2 3">
    <name type="scientific">Mollisia scopiformis</name>
    <name type="common">Conifer needle endophyte fungus</name>
    <name type="synonym">Phialocephala scopiformis</name>
    <dbReference type="NCBI Taxonomy" id="149040"/>
    <lineage>
        <taxon>Eukaryota</taxon>
        <taxon>Fungi</taxon>
        <taxon>Dikarya</taxon>
        <taxon>Ascomycota</taxon>
        <taxon>Pezizomycotina</taxon>
        <taxon>Leotiomycetes</taxon>
        <taxon>Helotiales</taxon>
        <taxon>Mollisiaceae</taxon>
        <taxon>Mollisia</taxon>
    </lineage>
</organism>
<evidence type="ECO:0000313" key="2">
    <source>
        <dbReference type="EMBL" id="KUJ10240.1"/>
    </source>
</evidence>
<keyword evidence="1" id="KW-1133">Transmembrane helix</keyword>
<dbReference type="RefSeq" id="XP_018064595.1">
    <property type="nucleotide sequence ID" value="XM_018218824.1"/>
</dbReference>
<keyword evidence="1" id="KW-0472">Membrane</keyword>
<evidence type="ECO:0000256" key="1">
    <source>
        <dbReference type="SAM" id="Phobius"/>
    </source>
</evidence>
<dbReference type="InParanoid" id="A0A132BCT3"/>
<reference evidence="2 3" key="1">
    <citation type="submission" date="2015-10" db="EMBL/GenBank/DDBJ databases">
        <title>Full genome of DAOMC 229536 Phialocephala scopiformis, a fungal endophyte of spruce producing the potent anti-insectan compound rugulosin.</title>
        <authorList>
            <consortium name="DOE Joint Genome Institute"/>
            <person name="Walker A.K."/>
            <person name="Frasz S.L."/>
            <person name="Seifert K.A."/>
            <person name="Miller J.D."/>
            <person name="Mondo S.J."/>
            <person name="Labutti K."/>
            <person name="Lipzen A."/>
            <person name="Dockter R."/>
            <person name="Kennedy M."/>
            <person name="Grigoriev I.V."/>
            <person name="Spatafora J.W."/>
        </authorList>
    </citation>
    <scope>NUCLEOTIDE SEQUENCE [LARGE SCALE GENOMIC DNA]</scope>
    <source>
        <strain evidence="2 3">CBS 120377</strain>
    </source>
</reference>
<keyword evidence="3" id="KW-1185">Reference proteome</keyword>
<dbReference type="KEGG" id="psco:LY89DRAFT_723501"/>
<dbReference type="EMBL" id="KQ947429">
    <property type="protein sequence ID" value="KUJ10240.1"/>
    <property type="molecule type" value="Genomic_DNA"/>
</dbReference>
<dbReference type="AlphaFoldDB" id="A0A132BCT3"/>
<dbReference type="OrthoDB" id="2555959at2759"/>
<feature type="transmembrane region" description="Helical" evidence="1">
    <location>
        <begin position="66"/>
        <end position="83"/>
    </location>
</feature>
<keyword evidence="1" id="KW-0812">Transmembrane</keyword>
<dbReference type="GeneID" id="28828550"/>
<gene>
    <name evidence="2" type="ORF">LY89DRAFT_723501</name>
</gene>
<accession>A0A132BCT3</accession>